<proteinExistence type="predicted"/>
<gene>
    <name evidence="1" type="ORF">SR1949_16360</name>
</gene>
<sequence length="33" mass="3829">MPLKAKKWELSADIGRKILDDTIEIDCYPESYS</sequence>
<evidence type="ECO:0000313" key="1">
    <source>
        <dbReference type="EMBL" id="GCL36532.1"/>
    </source>
</evidence>
<comment type="caution">
    <text evidence="1">The sequence shown here is derived from an EMBL/GenBank/DDBJ whole genome shotgun (WGS) entry which is preliminary data.</text>
</comment>
<evidence type="ECO:0000313" key="2">
    <source>
        <dbReference type="Proteomes" id="UP000300142"/>
    </source>
</evidence>
<dbReference type="Proteomes" id="UP000300142">
    <property type="component" value="Unassembled WGS sequence"/>
</dbReference>
<dbReference type="AlphaFoldDB" id="A0A479ZWE6"/>
<organism evidence="1 2">
    <name type="scientific">Sphaerospermopsis reniformis</name>
    <dbReference type="NCBI Taxonomy" id="531300"/>
    <lineage>
        <taxon>Bacteria</taxon>
        <taxon>Bacillati</taxon>
        <taxon>Cyanobacteriota</taxon>
        <taxon>Cyanophyceae</taxon>
        <taxon>Nostocales</taxon>
        <taxon>Aphanizomenonaceae</taxon>
        <taxon>Sphaerospermopsis</taxon>
    </lineage>
</organism>
<accession>A0A479ZWE6</accession>
<name>A0A479ZWE6_9CYAN</name>
<reference evidence="2" key="1">
    <citation type="submission" date="2019-02" db="EMBL/GenBank/DDBJ databases">
        <title>Draft genome sequence of Sphaerospermopsis reniformis NIES-1949.</title>
        <authorList>
            <person name="Yamaguchi H."/>
            <person name="Suzuki S."/>
            <person name="Kawachi M."/>
        </authorList>
    </citation>
    <scope>NUCLEOTIDE SEQUENCE [LARGE SCALE GENOMIC DNA]</scope>
    <source>
        <strain evidence="2">NIES-1949</strain>
    </source>
</reference>
<keyword evidence="2" id="KW-1185">Reference proteome</keyword>
<dbReference type="EMBL" id="BJCE01000040">
    <property type="protein sequence ID" value="GCL36532.1"/>
    <property type="molecule type" value="Genomic_DNA"/>
</dbReference>
<protein>
    <submittedName>
        <fullName evidence="1">Uncharacterized protein</fullName>
    </submittedName>
</protein>